<reference evidence="18" key="4">
    <citation type="submission" date="2025-09" db="UniProtKB">
        <authorList>
            <consortium name="Ensembl"/>
        </authorList>
    </citation>
    <scope>IDENTIFICATION</scope>
</reference>
<dbReference type="SUPFAM" id="SSF54695">
    <property type="entry name" value="POZ domain"/>
    <property type="match status" value="1"/>
</dbReference>
<feature type="region of interest" description="Disordered" evidence="15">
    <location>
        <begin position="130"/>
        <end position="165"/>
    </location>
</feature>
<dbReference type="SUPFAM" id="SSF57667">
    <property type="entry name" value="beta-beta-alpha zinc fingers"/>
    <property type="match status" value="4"/>
</dbReference>
<dbReference type="Ensembl" id="ENSAMXT00000006103.2">
    <property type="protein sequence ID" value="ENSAMXP00000006103.2"/>
    <property type="gene ID" value="ENSAMXG00000005918.2"/>
</dbReference>
<evidence type="ECO:0000259" key="17">
    <source>
        <dbReference type="PROSITE" id="PS50157"/>
    </source>
</evidence>
<keyword evidence="12" id="KW-0804">Transcription</keyword>
<evidence type="ECO:0000256" key="8">
    <source>
        <dbReference type="ARBA" id="ARBA00022786"/>
    </source>
</evidence>
<dbReference type="InterPro" id="IPR050457">
    <property type="entry name" value="ZnFinger_BTB_dom_contain"/>
</dbReference>
<keyword evidence="13" id="KW-0539">Nucleus</keyword>
<feature type="domain" description="C2H2-type" evidence="17">
    <location>
        <begin position="424"/>
        <end position="451"/>
    </location>
</feature>
<dbReference type="CDD" id="cd18205">
    <property type="entry name" value="BTB_POZ_ZBTB16_PLZF"/>
    <property type="match status" value="1"/>
</dbReference>
<keyword evidence="5" id="KW-0479">Metal-binding</keyword>
<dbReference type="PANTHER" id="PTHR46105">
    <property type="entry name" value="AGAP004733-PA"/>
    <property type="match status" value="1"/>
</dbReference>
<dbReference type="GO" id="GO:0008270">
    <property type="term" value="F:zinc ion binding"/>
    <property type="evidence" value="ECO:0007669"/>
    <property type="project" value="UniProtKB-KW"/>
</dbReference>
<dbReference type="GO" id="GO:0045595">
    <property type="term" value="P:regulation of cell differentiation"/>
    <property type="evidence" value="ECO:0007669"/>
    <property type="project" value="UniProtKB-ARBA"/>
</dbReference>
<dbReference type="GO" id="GO:0000981">
    <property type="term" value="F:DNA-binding transcription factor activity, RNA polymerase II-specific"/>
    <property type="evidence" value="ECO:0007669"/>
    <property type="project" value="TreeGrafter"/>
</dbReference>
<evidence type="ECO:0000256" key="2">
    <source>
        <dbReference type="ARBA" id="ARBA00004906"/>
    </source>
</evidence>
<keyword evidence="10" id="KW-0805">Transcription regulation</keyword>
<dbReference type="Gene3D" id="3.30.160.60">
    <property type="entry name" value="Classic Zinc Finger"/>
    <property type="match status" value="6"/>
</dbReference>
<feature type="domain" description="C2H2-type" evidence="17">
    <location>
        <begin position="396"/>
        <end position="423"/>
    </location>
</feature>
<dbReference type="FunFam" id="3.30.160.60:FF:001818">
    <property type="entry name" value="GDNF-inducible zinc finger protein 1 isoform X1"/>
    <property type="match status" value="1"/>
</dbReference>
<dbReference type="FunCoup" id="W5KEU2">
    <property type="interactions" value="780"/>
</dbReference>
<keyword evidence="19" id="KW-1185">Reference proteome</keyword>
<evidence type="ECO:0000256" key="14">
    <source>
        <dbReference type="PROSITE-ProRule" id="PRU00042"/>
    </source>
</evidence>
<dbReference type="GO" id="GO:2000026">
    <property type="term" value="P:regulation of multicellular organismal development"/>
    <property type="evidence" value="ECO:0007669"/>
    <property type="project" value="UniProtKB-ARBA"/>
</dbReference>
<dbReference type="GO" id="GO:0000978">
    <property type="term" value="F:RNA polymerase II cis-regulatory region sequence-specific DNA binding"/>
    <property type="evidence" value="ECO:0007669"/>
    <property type="project" value="TreeGrafter"/>
</dbReference>
<feature type="region of interest" description="Disordered" evidence="15">
    <location>
        <begin position="246"/>
        <end position="285"/>
    </location>
</feature>
<dbReference type="Pfam" id="PF00651">
    <property type="entry name" value="BTB"/>
    <property type="match status" value="1"/>
</dbReference>
<evidence type="ECO:0000256" key="15">
    <source>
        <dbReference type="SAM" id="MobiDB-lite"/>
    </source>
</evidence>
<evidence type="ECO:0000256" key="12">
    <source>
        <dbReference type="ARBA" id="ARBA00023163"/>
    </source>
</evidence>
<evidence type="ECO:0000256" key="6">
    <source>
        <dbReference type="ARBA" id="ARBA00022737"/>
    </source>
</evidence>
<dbReference type="GeneTree" id="ENSGT00940000154616"/>
<proteinExistence type="inferred from homology"/>
<dbReference type="Bgee" id="ENSAMXG00000005918">
    <property type="expression patterns" value="Expressed in pharyngeal gill and 13 other cell types or tissues"/>
</dbReference>
<evidence type="ECO:0000256" key="10">
    <source>
        <dbReference type="ARBA" id="ARBA00023015"/>
    </source>
</evidence>
<evidence type="ECO:0000313" key="19">
    <source>
        <dbReference type="Proteomes" id="UP000018467"/>
    </source>
</evidence>
<keyword evidence="9" id="KW-0862">Zinc</keyword>
<dbReference type="InterPro" id="IPR036236">
    <property type="entry name" value="Znf_C2H2_sf"/>
</dbReference>
<dbReference type="PANTHER" id="PTHR46105:SF6">
    <property type="entry name" value="ZINC FINGER AND BTB DOMAIN-CONTAINING PROTEIN 7A"/>
    <property type="match status" value="1"/>
</dbReference>
<dbReference type="GO" id="GO:0005634">
    <property type="term" value="C:nucleus"/>
    <property type="evidence" value="ECO:0007669"/>
    <property type="project" value="UniProtKB-SubCell"/>
</dbReference>
<feature type="domain" description="C2H2-type" evidence="17">
    <location>
        <begin position="566"/>
        <end position="593"/>
    </location>
</feature>
<dbReference type="Proteomes" id="UP000018467">
    <property type="component" value="Unassembled WGS sequence"/>
</dbReference>
<evidence type="ECO:0000256" key="9">
    <source>
        <dbReference type="ARBA" id="ARBA00022833"/>
    </source>
</evidence>
<reference evidence="19" key="2">
    <citation type="journal article" date="2014" name="Nat. Commun.">
        <title>The cavefish genome reveals candidate genes for eye loss.</title>
        <authorList>
            <person name="McGaugh S.E."/>
            <person name="Gross J.B."/>
            <person name="Aken B."/>
            <person name="Blin M."/>
            <person name="Borowsky R."/>
            <person name="Chalopin D."/>
            <person name="Hinaux H."/>
            <person name="Jeffery W.R."/>
            <person name="Keene A."/>
            <person name="Ma L."/>
            <person name="Minx P."/>
            <person name="Murphy D."/>
            <person name="O'Quin K.E."/>
            <person name="Retaux S."/>
            <person name="Rohner N."/>
            <person name="Searle S.M."/>
            <person name="Stahl B.A."/>
            <person name="Tabin C."/>
            <person name="Volff J.N."/>
            <person name="Yoshizawa M."/>
            <person name="Warren W.C."/>
        </authorList>
    </citation>
    <scope>NUCLEOTIDE SEQUENCE [LARGE SCALE GENOMIC DNA]</scope>
    <source>
        <strain evidence="19">female</strain>
    </source>
</reference>
<accession>W5KEU2</accession>
<name>W5KEU2_ASTMX</name>
<evidence type="ECO:0000256" key="7">
    <source>
        <dbReference type="ARBA" id="ARBA00022771"/>
    </source>
</evidence>
<feature type="domain" description="C2H2-type" evidence="17">
    <location>
        <begin position="510"/>
        <end position="537"/>
    </location>
</feature>
<dbReference type="InterPro" id="IPR013087">
    <property type="entry name" value="Znf_C2H2_type"/>
</dbReference>
<dbReference type="PROSITE" id="PS50157">
    <property type="entry name" value="ZINC_FINGER_C2H2_2"/>
    <property type="match status" value="8"/>
</dbReference>
<dbReference type="InterPro" id="IPR011333">
    <property type="entry name" value="SKP1/BTB/POZ_sf"/>
</dbReference>
<evidence type="ECO:0000259" key="16">
    <source>
        <dbReference type="PROSITE" id="PS50097"/>
    </source>
</evidence>
<evidence type="ECO:0000256" key="13">
    <source>
        <dbReference type="ARBA" id="ARBA00023242"/>
    </source>
</evidence>
<reference evidence="18" key="3">
    <citation type="submission" date="2025-08" db="UniProtKB">
        <authorList>
            <consortium name="Ensembl"/>
        </authorList>
    </citation>
    <scope>IDENTIFICATION</scope>
</reference>
<dbReference type="SMART" id="SM00225">
    <property type="entry name" value="BTB"/>
    <property type="match status" value="1"/>
</dbReference>
<feature type="domain" description="BTB" evidence="16">
    <location>
        <begin position="34"/>
        <end position="96"/>
    </location>
</feature>
<dbReference type="Pfam" id="PF12874">
    <property type="entry name" value="zf-met"/>
    <property type="match status" value="1"/>
</dbReference>
<dbReference type="FunFam" id="3.30.160.60:FF:002171">
    <property type="entry name" value="Zinc finger and BTB domain-containing protein 16"/>
    <property type="match status" value="1"/>
</dbReference>
<sequence>MDLTKMGMIQLQNPNHPTALLHKANQMRLAGTLCDVVIMVDSQEFHAHRTVLACTSKMFEILFHRSSQHYTLDFLSPKTFQQILEYAYTATLQAKVEDLDDLLYAAEILEIEYLEEQCLKILETIQSSDENDAEVGMNEGNGGTEEDDERKGRHGRSVKKHSMEDSGYVSAAQQALVLSGMVDQSPSVSTSFGLSTMSPTKAAVDSLMSIGQSLLQTLQHGISADQLQGNSHHAMTEIKTEMMQVDEGGEHESPRTAETGGSSNGDADRNRDGPGTPTRSSVITSARELHYVREEGGADPQADVGPLGLEGMAGMTEKHLASLYGLPPNHKNEAMLSMPSMASSLHMTPALPMSMDFSAYGGLLPQSFIQREFFSKLGELAASMKPDGRGGVGQCERCNVCGAELPDNEAVEQHRKLHSGMKTYGCELCGKRFLDSLRLRMHLLSHSAGEKAIVCDQCGAQFQKEDALEAHRQIHTGSDMAIFCLLCGKRFQTQTALQQHMEVHAGVRSYICSECNRTFPSHTALKRHLRSHTGDHPFECEFCGSCFRDESTLKGHKRIHTGEKPYECNGCGKKFSLKHQLETHYRVHTGEKPFECKLCHQRSRDYSAMIKHLRTHNGASPYQCTICLEYCPSLSAMQKHMKGHKPEDIPPDWRIEKTYLYLCYV</sequence>
<evidence type="ECO:0000256" key="1">
    <source>
        <dbReference type="ARBA" id="ARBA00004123"/>
    </source>
</evidence>
<organism evidence="18 19">
    <name type="scientific">Astyanax mexicanus</name>
    <name type="common">Blind cave fish</name>
    <name type="synonym">Astyanax fasciatus mexicanus</name>
    <dbReference type="NCBI Taxonomy" id="7994"/>
    <lineage>
        <taxon>Eukaryota</taxon>
        <taxon>Metazoa</taxon>
        <taxon>Chordata</taxon>
        <taxon>Craniata</taxon>
        <taxon>Vertebrata</taxon>
        <taxon>Euteleostomi</taxon>
        <taxon>Actinopterygii</taxon>
        <taxon>Neopterygii</taxon>
        <taxon>Teleostei</taxon>
        <taxon>Ostariophysi</taxon>
        <taxon>Characiformes</taxon>
        <taxon>Characoidei</taxon>
        <taxon>Acestrorhamphidae</taxon>
        <taxon>Acestrorhamphinae</taxon>
        <taxon>Astyanax</taxon>
    </lineage>
</organism>
<keyword evidence="8" id="KW-0833">Ubl conjugation pathway</keyword>
<dbReference type="PROSITE" id="PS00028">
    <property type="entry name" value="ZINC_FINGER_C2H2_1"/>
    <property type="match status" value="8"/>
</dbReference>
<dbReference type="HOGENOM" id="CLU_026420_0_0_1"/>
<keyword evidence="11" id="KW-0238">DNA-binding</keyword>
<comment type="pathway">
    <text evidence="2">Protein modification; protein ubiquitination.</text>
</comment>
<dbReference type="GO" id="GO:0051240">
    <property type="term" value="P:positive regulation of multicellular organismal process"/>
    <property type="evidence" value="ECO:0007669"/>
    <property type="project" value="UniProtKB-ARBA"/>
</dbReference>
<dbReference type="eggNOG" id="KOG1721">
    <property type="taxonomic scope" value="Eukaryota"/>
</dbReference>
<evidence type="ECO:0000256" key="4">
    <source>
        <dbReference type="ARBA" id="ARBA00022553"/>
    </source>
</evidence>
<reference evidence="19" key="1">
    <citation type="submission" date="2013-03" db="EMBL/GenBank/DDBJ databases">
        <authorList>
            <person name="Jeffery W."/>
            <person name="Warren W."/>
            <person name="Wilson R.K."/>
        </authorList>
    </citation>
    <scope>NUCLEOTIDE SEQUENCE</scope>
    <source>
        <strain evidence="19">female</strain>
    </source>
</reference>
<feature type="domain" description="C2H2-type" evidence="17">
    <location>
        <begin position="538"/>
        <end position="565"/>
    </location>
</feature>
<dbReference type="FunFam" id="3.30.710.10:FF:000059">
    <property type="entry name" value="Zinc finger and BTB domain-containing protein 16"/>
    <property type="match status" value="1"/>
</dbReference>
<dbReference type="Pfam" id="PF13912">
    <property type="entry name" value="zf-C2H2_6"/>
    <property type="match status" value="2"/>
</dbReference>
<dbReference type="InterPro" id="IPR000210">
    <property type="entry name" value="BTB/POZ_dom"/>
</dbReference>
<dbReference type="FunFam" id="3.30.160.60:FF:000553">
    <property type="entry name" value="Zinc finger and BTB domain-containing protein 16"/>
    <property type="match status" value="1"/>
</dbReference>
<feature type="domain" description="C2H2-type" evidence="17">
    <location>
        <begin position="453"/>
        <end position="480"/>
    </location>
</feature>
<dbReference type="Gene3D" id="3.30.710.10">
    <property type="entry name" value="Potassium Channel Kv1.1, Chain A"/>
    <property type="match status" value="1"/>
</dbReference>
<feature type="domain" description="C2H2-type" evidence="17">
    <location>
        <begin position="594"/>
        <end position="621"/>
    </location>
</feature>
<dbReference type="STRING" id="7994.ENSAMXP00000006103"/>
<dbReference type="InParanoid" id="W5KEU2"/>
<dbReference type="AlphaFoldDB" id="W5KEU2"/>
<comment type="similarity">
    <text evidence="3">Belongs to the krueppel C2H2-type zinc-finger protein family.</text>
</comment>
<dbReference type="PROSITE" id="PS50097">
    <property type="entry name" value="BTB"/>
    <property type="match status" value="1"/>
</dbReference>
<evidence type="ECO:0000313" key="18">
    <source>
        <dbReference type="Ensembl" id="ENSAMXP00000006103.2"/>
    </source>
</evidence>
<dbReference type="SMART" id="SM00355">
    <property type="entry name" value="ZnF_C2H2"/>
    <property type="match status" value="9"/>
</dbReference>
<dbReference type="GO" id="GO:0010557">
    <property type="term" value="P:positive regulation of macromolecule biosynthetic process"/>
    <property type="evidence" value="ECO:0007669"/>
    <property type="project" value="UniProtKB-ARBA"/>
</dbReference>
<keyword evidence="4" id="KW-0597">Phosphoprotein</keyword>
<dbReference type="FunFam" id="3.30.160.60:FF:000792">
    <property type="entry name" value="Zinc finger and BTB domain-containing protein 16"/>
    <property type="match status" value="1"/>
</dbReference>
<evidence type="ECO:0000256" key="3">
    <source>
        <dbReference type="ARBA" id="ARBA00006991"/>
    </source>
</evidence>
<keyword evidence="6" id="KW-0677">Repeat</keyword>
<comment type="subcellular location">
    <subcellularLocation>
        <location evidence="1">Nucleus</location>
    </subcellularLocation>
</comment>
<evidence type="ECO:0000256" key="11">
    <source>
        <dbReference type="ARBA" id="ARBA00023125"/>
    </source>
</evidence>
<feature type="domain" description="C2H2-type" evidence="17">
    <location>
        <begin position="482"/>
        <end position="509"/>
    </location>
</feature>
<evidence type="ECO:0000256" key="5">
    <source>
        <dbReference type="ARBA" id="ARBA00022723"/>
    </source>
</evidence>
<protein>
    <submittedName>
        <fullName evidence="18">Zinc finger and BTB domain containing 16a</fullName>
    </submittedName>
</protein>
<keyword evidence="7 14" id="KW-0863">Zinc-finger</keyword>
<dbReference type="Pfam" id="PF00096">
    <property type="entry name" value="zf-C2H2"/>
    <property type="match status" value="3"/>
</dbReference>